<gene>
    <name evidence="2" type="ORF">Afe05nite_24660</name>
</gene>
<proteinExistence type="predicted"/>
<keyword evidence="1" id="KW-0472">Membrane</keyword>
<evidence type="ECO:0000313" key="3">
    <source>
        <dbReference type="Proteomes" id="UP000598174"/>
    </source>
</evidence>
<keyword evidence="3" id="KW-1185">Reference proteome</keyword>
<keyword evidence="1" id="KW-0812">Transmembrane</keyword>
<evidence type="ECO:0000256" key="1">
    <source>
        <dbReference type="SAM" id="Phobius"/>
    </source>
</evidence>
<organism evidence="2 3">
    <name type="scientific">Paractinoplanes ferrugineus</name>
    <dbReference type="NCBI Taxonomy" id="113564"/>
    <lineage>
        <taxon>Bacteria</taxon>
        <taxon>Bacillati</taxon>
        <taxon>Actinomycetota</taxon>
        <taxon>Actinomycetes</taxon>
        <taxon>Micromonosporales</taxon>
        <taxon>Micromonosporaceae</taxon>
        <taxon>Paractinoplanes</taxon>
    </lineage>
</organism>
<name>A0A919J4V2_9ACTN</name>
<accession>A0A919J4V2</accession>
<evidence type="ECO:0000313" key="2">
    <source>
        <dbReference type="EMBL" id="GIE10626.1"/>
    </source>
</evidence>
<dbReference type="Proteomes" id="UP000598174">
    <property type="component" value="Unassembled WGS sequence"/>
</dbReference>
<reference evidence="2" key="1">
    <citation type="submission" date="2021-01" db="EMBL/GenBank/DDBJ databases">
        <title>Whole genome shotgun sequence of Actinoplanes ferrugineus NBRC 15555.</title>
        <authorList>
            <person name="Komaki H."/>
            <person name="Tamura T."/>
        </authorList>
    </citation>
    <scope>NUCLEOTIDE SEQUENCE</scope>
    <source>
        <strain evidence="2">NBRC 15555</strain>
    </source>
</reference>
<feature type="transmembrane region" description="Helical" evidence="1">
    <location>
        <begin position="107"/>
        <end position="129"/>
    </location>
</feature>
<comment type="caution">
    <text evidence="2">The sequence shown here is derived from an EMBL/GenBank/DDBJ whole genome shotgun (WGS) entry which is preliminary data.</text>
</comment>
<dbReference type="AlphaFoldDB" id="A0A919J4V2"/>
<dbReference type="EMBL" id="BOMM01000016">
    <property type="protein sequence ID" value="GIE10626.1"/>
    <property type="molecule type" value="Genomic_DNA"/>
</dbReference>
<feature type="transmembrane region" description="Helical" evidence="1">
    <location>
        <begin position="141"/>
        <end position="163"/>
    </location>
</feature>
<feature type="transmembrane region" description="Helical" evidence="1">
    <location>
        <begin position="170"/>
        <end position="189"/>
    </location>
</feature>
<protein>
    <submittedName>
        <fullName evidence="2">Uncharacterized protein</fullName>
    </submittedName>
</protein>
<dbReference type="RefSeq" id="WP_203817156.1">
    <property type="nucleotide sequence ID" value="NZ_BAAABP010000071.1"/>
</dbReference>
<feature type="transmembrane region" description="Helical" evidence="1">
    <location>
        <begin position="73"/>
        <end position="95"/>
    </location>
</feature>
<sequence>MTTDSVPIGGDPRRLLSDARALARRVRLDQRLTWVALLVLAVTTLVAIPFDVVGMWVRCHPDGSCEFARNGMLFYWIPALPIAYAVIAVSYLRAARARGLGTHIRPYAITGAVTTVVLPAAWVGLRLYLAHHAVPEGPLPYWWFALDRLVMPWSMIGIALLVLAWLERNVALLLFTVVYLALVVLVLPLNTGYGPPQWGLRWNYALPQLAVAAVLLLGAAGFRAAARRRRQP</sequence>
<feature type="transmembrane region" description="Helical" evidence="1">
    <location>
        <begin position="209"/>
        <end position="226"/>
    </location>
</feature>
<keyword evidence="1" id="KW-1133">Transmembrane helix</keyword>
<feature type="transmembrane region" description="Helical" evidence="1">
    <location>
        <begin position="32"/>
        <end position="53"/>
    </location>
</feature>